<proteinExistence type="predicted"/>
<accession>A0A8D8DRA0</accession>
<sequence>MLIKMLQSNLKKKNEQRRFKMLQNKLRKKNKRRSLNSNLQIRKAVTRSATACRIIRSSPRTPSRSTCAISATNSSKGPTRWTIISTRTTRKTTRINFAISAPNFSTSDSSEGTSNFTSIPSPFAPSAIKRFTTGKISNVTWWSIPRNVPMRAPCAISGSPSRAA</sequence>
<dbReference type="EMBL" id="HBUE01173425">
    <property type="protein sequence ID" value="CAG6516488.1"/>
    <property type="molecule type" value="Transcribed_RNA"/>
</dbReference>
<reference evidence="1" key="1">
    <citation type="submission" date="2021-05" db="EMBL/GenBank/DDBJ databases">
        <authorList>
            <person name="Alioto T."/>
            <person name="Alioto T."/>
            <person name="Gomez Garrido J."/>
        </authorList>
    </citation>
    <scope>NUCLEOTIDE SEQUENCE</scope>
</reference>
<dbReference type="AlphaFoldDB" id="A0A8D8DRA0"/>
<organism evidence="1">
    <name type="scientific">Culex pipiens</name>
    <name type="common">House mosquito</name>
    <dbReference type="NCBI Taxonomy" id="7175"/>
    <lineage>
        <taxon>Eukaryota</taxon>
        <taxon>Metazoa</taxon>
        <taxon>Ecdysozoa</taxon>
        <taxon>Arthropoda</taxon>
        <taxon>Hexapoda</taxon>
        <taxon>Insecta</taxon>
        <taxon>Pterygota</taxon>
        <taxon>Neoptera</taxon>
        <taxon>Endopterygota</taxon>
        <taxon>Diptera</taxon>
        <taxon>Nematocera</taxon>
        <taxon>Culicoidea</taxon>
        <taxon>Culicidae</taxon>
        <taxon>Culicinae</taxon>
        <taxon>Culicini</taxon>
        <taxon>Culex</taxon>
        <taxon>Culex</taxon>
    </lineage>
</organism>
<evidence type="ECO:0000313" key="1">
    <source>
        <dbReference type="EMBL" id="CAG6516488.1"/>
    </source>
</evidence>
<name>A0A8D8DRA0_CULPI</name>
<protein>
    <submittedName>
        <fullName evidence="1">(northern house mosquito) hypothetical protein</fullName>
    </submittedName>
</protein>
<dbReference type="EMBL" id="HBUE01278894">
    <property type="protein sequence ID" value="CAG6567987.1"/>
    <property type="molecule type" value="Transcribed_RNA"/>
</dbReference>